<keyword evidence="4 7" id="KW-0812">Transmembrane</keyword>
<keyword evidence="10" id="KW-1185">Reference proteome</keyword>
<feature type="transmembrane region" description="Helical" evidence="7">
    <location>
        <begin position="105"/>
        <end position="125"/>
    </location>
</feature>
<dbReference type="InterPro" id="IPR051258">
    <property type="entry name" value="Diverse_Substrate_Transporter"/>
</dbReference>
<protein>
    <submittedName>
        <fullName evidence="9">EamA family transporter</fullName>
    </submittedName>
</protein>
<keyword evidence="6 7" id="KW-0472">Membrane</keyword>
<feature type="transmembrane region" description="Helical" evidence="7">
    <location>
        <begin position="287"/>
        <end position="306"/>
    </location>
</feature>
<feature type="transmembrane region" description="Helical" evidence="7">
    <location>
        <begin position="132"/>
        <end position="149"/>
    </location>
</feature>
<evidence type="ECO:0000256" key="4">
    <source>
        <dbReference type="ARBA" id="ARBA00022692"/>
    </source>
</evidence>
<evidence type="ECO:0000256" key="5">
    <source>
        <dbReference type="ARBA" id="ARBA00022989"/>
    </source>
</evidence>
<dbReference type="InterPro" id="IPR000620">
    <property type="entry name" value="EamA_dom"/>
</dbReference>
<evidence type="ECO:0000256" key="7">
    <source>
        <dbReference type="SAM" id="Phobius"/>
    </source>
</evidence>
<feature type="transmembrane region" description="Helical" evidence="7">
    <location>
        <begin position="155"/>
        <end position="178"/>
    </location>
</feature>
<evidence type="ECO:0000256" key="2">
    <source>
        <dbReference type="ARBA" id="ARBA00007362"/>
    </source>
</evidence>
<feature type="transmembrane region" description="Helical" evidence="7">
    <location>
        <begin position="47"/>
        <end position="67"/>
    </location>
</feature>
<evidence type="ECO:0000256" key="6">
    <source>
        <dbReference type="ARBA" id="ARBA00023136"/>
    </source>
</evidence>
<comment type="similarity">
    <text evidence="2">Belongs to the EamA transporter family.</text>
</comment>
<feature type="domain" description="EamA" evidence="8">
    <location>
        <begin position="165"/>
        <end position="299"/>
    </location>
</feature>
<keyword evidence="3" id="KW-1003">Cell membrane</keyword>
<gene>
    <name evidence="9" type="ORF">ACFFQA_30750</name>
</gene>
<dbReference type="Pfam" id="PF00892">
    <property type="entry name" value="EamA"/>
    <property type="match status" value="2"/>
</dbReference>
<comment type="subcellular location">
    <subcellularLocation>
        <location evidence="1">Cell membrane</location>
        <topology evidence="1">Multi-pass membrane protein</topology>
    </subcellularLocation>
</comment>
<name>A0ABV6A5E0_9PSEU</name>
<feature type="transmembrane region" description="Helical" evidence="7">
    <location>
        <begin position="230"/>
        <end position="250"/>
    </location>
</feature>
<dbReference type="PANTHER" id="PTHR42920:SF14">
    <property type="entry name" value="TRANSPORTER, DRUG_METABOLITE EXPORTER FAMILY"/>
    <property type="match status" value="1"/>
</dbReference>
<feature type="domain" description="EamA" evidence="8">
    <location>
        <begin position="14"/>
        <end position="148"/>
    </location>
</feature>
<feature type="transmembrane region" description="Helical" evidence="7">
    <location>
        <begin position="79"/>
        <end position="99"/>
    </location>
</feature>
<evidence type="ECO:0000259" key="8">
    <source>
        <dbReference type="Pfam" id="PF00892"/>
    </source>
</evidence>
<accession>A0ABV6A5E0</accession>
<comment type="caution">
    <text evidence="9">The sequence shown here is derived from an EMBL/GenBank/DDBJ whole genome shotgun (WGS) entry which is preliminary data.</text>
</comment>
<dbReference type="SUPFAM" id="SSF103481">
    <property type="entry name" value="Multidrug resistance efflux transporter EmrE"/>
    <property type="match status" value="1"/>
</dbReference>
<proteinExistence type="inferred from homology"/>
<evidence type="ECO:0000313" key="10">
    <source>
        <dbReference type="Proteomes" id="UP001589693"/>
    </source>
</evidence>
<evidence type="ECO:0000256" key="1">
    <source>
        <dbReference type="ARBA" id="ARBA00004651"/>
    </source>
</evidence>
<dbReference type="PANTHER" id="PTHR42920">
    <property type="entry name" value="OS03G0707200 PROTEIN-RELATED"/>
    <property type="match status" value="1"/>
</dbReference>
<dbReference type="Proteomes" id="UP001589693">
    <property type="component" value="Unassembled WGS sequence"/>
</dbReference>
<evidence type="ECO:0000313" key="9">
    <source>
        <dbReference type="EMBL" id="MFB9908336.1"/>
    </source>
</evidence>
<organism evidence="9 10">
    <name type="scientific">Allokutzneria oryzae</name>
    <dbReference type="NCBI Taxonomy" id="1378989"/>
    <lineage>
        <taxon>Bacteria</taxon>
        <taxon>Bacillati</taxon>
        <taxon>Actinomycetota</taxon>
        <taxon>Actinomycetes</taxon>
        <taxon>Pseudonocardiales</taxon>
        <taxon>Pseudonocardiaceae</taxon>
        <taxon>Allokutzneria</taxon>
    </lineage>
</organism>
<dbReference type="EMBL" id="JBHLZU010000027">
    <property type="protein sequence ID" value="MFB9908336.1"/>
    <property type="molecule type" value="Genomic_DNA"/>
</dbReference>
<reference evidence="9 10" key="1">
    <citation type="submission" date="2024-09" db="EMBL/GenBank/DDBJ databases">
        <authorList>
            <person name="Sun Q."/>
            <person name="Mori K."/>
        </authorList>
    </citation>
    <scope>NUCLEOTIDE SEQUENCE [LARGE SCALE GENOMIC DNA]</scope>
    <source>
        <strain evidence="9 10">TBRC 7907</strain>
    </source>
</reference>
<sequence length="316" mass="31417">MFVVRRNTKLATLAGVGLAASTGVLWGGQFAASAEVMKHVDVVHMTLARYSIAAVVLLVALVVVEGRQALSLQGRGGRVLGLGALGYVGFNVLGFAMVGPLPAQSVSVLVATMPMIATAVAWAGGGARPRPALALAALLAFAGVVLVLGKGSPGAALTGAVGAPALLVLLAVAAWTIYTRGAAHFADWSPLRYTALTQVGGVVALMALTVAGEATGLSPTARLSDYGDALLPLLYMALPCAVYGVLAWNAAARRLGPATTSLFITLVPVTALAIAAASGGSTGVAELAGVALVLAALVLGVTGGRLPATPAKKIGL</sequence>
<dbReference type="RefSeq" id="WP_377859968.1">
    <property type="nucleotide sequence ID" value="NZ_JBHLZU010000027.1"/>
</dbReference>
<feature type="transmembrane region" description="Helical" evidence="7">
    <location>
        <begin position="262"/>
        <end position="281"/>
    </location>
</feature>
<dbReference type="InterPro" id="IPR037185">
    <property type="entry name" value="EmrE-like"/>
</dbReference>
<evidence type="ECO:0000256" key="3">
    <source>
        <dbReference type="ARBA" id="ARBA00022475"/>
    </source>
</evidence>
<keyword evidence="5 7" id="KW-1133">Transmembrane helix</keyword>
<feature type="transmembrane region" description="Helical" evidence="7">
    <location>
        <begin position="190"/>
        <end position="210"/>
    </location>
</feature>